<evidence type="ECO:0000313" key="4">
    <source>
        <dbReference type="Proteomes" id="UP001642482"/>
    </source>
</evidence>
<feature type="signal peptide" evidence="2">
    <location>
        <begin position="1"/>
        <end position="19"/>
    </location>
</feature>
<evidence type="ECO:0000313" key="3">
    <source>
        <dbReference type="EMBL" id="CAK7216268.1"/>
    </source>
</evidence>
<name>A0ABP0B9L6_9PEZI</name>
<feature type="compositionally biased region" description="Polar residues" evidence="1">
    <location>
        <begin position="121"/>
        <end position="137"/>
    </location>
</feature>
<comment type="caution">
    <text evidence="3">The sequence shown here is derived from an EMBL/GenBank/DDBJ whole genome shotgun (WGS) entry which is preliminary data.</text>
</comment>
<protein>
    <submittedName>
        <fullName evidence="3">Uncharacterized protein</fullName>
    </submittedName>
</protein>
<proteinExistence type="predicted"/>
<keyword evidence="4" id="KW-1185">Reference proteome</keyword>
<organism evidence="3 4">
    <name type="scientific">Sporothrix eucalyptigena</name>
    <dbReference type="NCBI Taxonomy" id="1812306"/>
    <lineage>
        <taxon>Eukaryota</taxon>
        <taxon>Fungi</taxon>
        <taxon>Dikarya</taxon>
        <taxon>Ascomycota</taxon>
        <taxon>Pezizomycotina</taxon>
        <taxon>Sordariomycetes</taxon>
        <taxon>Sordariomycetidae</taxon>
        <taxon>Ophiostomatales</taxon>
        <taxon>Ophiostomataceae</taxon>
        <taxon>Sporothrix</taxon>
    </lineage>
</organism>
<dbReference type="Proteomes" id="UP001642482">
    <property type="component" value="Unassembled WGS sequence"/>
</dbReference>
<sequence length="290" mass="29718">MAPRRLLALAAFVLPLVSASPVRPRDDTDVWPTPTWFFPGPPSSTVTASPVNPGGPIVPDPWVPGGHLHPDPTNPGGSLNPDPTSPGGSLSPDPVSPGAPIEADPTTPGGDLNPDDPSYGDDSTTLHVGRTVENTQNTEDDGPDPFFGFGTPAQPVINPGPIIPGGPIEGSDDVSSGQIYSPRNQESTAGRANVNPVLFPSPRPAQCTFTVRAMPGAPNGCAFDGTLTVYTATATVTRTVDCQGCVAAVFQSRMYACPMQTVGPVTTAAAPKTQYAAVCSATPTAEVTAI</sequence>
<gene>
    <name evidence="3" type="ORF">SEUCBS140593_002812</name>
</gene>
<reference evidence="3 4" key="1">
    <citation type="submission" date="2024-01" db="EMBL/GenBank/DDBJ databases">
        <authorList>
            <person name="Allen C."/>
            <person name="Tagirdzhanova G."/>
        </authorList>
    </citation>
    <scope>NUCLEOTIDE SEQUENCE [LARGE SCALE GENOMIC DNA]</scope>
</reference>
<evidence type="ECO:0000256" key="2">
    <source>
        <dbReference type="SAM" id="SignalP"/>
    </source>
</evidence>
<dbReference type="EMBL" id="CAWUHD010000020">
    <property type="protein sequence ID" value="CAK7216268.1"/>
    <property type="molecule type" value="Genomic_DNA"/>
</dbReference>
<feature type="chain" id="PRO_5045391314" evidence="2">
    <location>
        <begin position="20"/>
        <end position="290"/>
    </location>
</feature>
<feature type="region of interest" description="Disordered" evidence="1">
    <location>
        <begin position="42"/>
        <end position="189"/>
    </location>
</feature>
<accession>A0ABP0B9L6</accession>
<keyword evidence="2" id="KW-0732">Signal</keyword>
<feature type="compositionally biased region" description="Polar residues" evidence="1">
    <location>
        <begin position="173"/>
        <end position="189"/>
    </location>
</feature>
<evidence type="ECO:0000256" key="1">
    <source>
        <dbReference type="SAM" id="MobiDB-lite"/>
    </source>
</evidence>